<feature type="region of interest" description="Disordered" evidence="1">
    <location>
        <begin position="317"/>
        <end position="356"/>
    </location>
</feature>
<keyword evidence="2" id="KW-0472">Membrane</keyword>
<dbReference type="PANTHER" id="PTHR48090:SF6">
    <property type="entry name" value="SLR5056 PROTEIN"/>
    <property type="match status" value="1"/>
</dbReference>
<dbReference type="CDD" id="cd04179">
    <property type="entry name" value="DPM_DPG-synthase_like"/>
    <property type="match status" value="1"/>
</dbReference>
<dbReference type="EMBL" id="CAFBLQ010000082">
    <property type="protein sequence ID" value="CAB4873355.1"/>
    <property type="molecule type" value="Genomic_DNA"/>
</dbReference>
<dbReference type="InterPro" id="IPR029044">
    <property type="entry name" value="Nucleotide-diphossugar_trans"/>
</dbReference>
<reference evidence="4" key="1">
    <citation type="submission" date="2020-05" db="EMBL/GenBank/DDBJ databases">
        <authorList>
            <person name="Chiriac C."/>
            <person name="Salcher M."/>
            <person name="Ghai R."/>
            <person name="Kavagutti S V."/>
        </authorList>
    </citation>
    <scope>NUCLEOTIDE SEQUENCE</scope>
</reference>
<protein>
    <submittedName>
        <fullName evidence="4">Unannotated protein</fullName>
    </submittedName>
</protein>
<feature type="domain" description="Glycosyltransferase 2-like" evidence="3">
    <location>
        <begin position="7"/>
        <end position="166"/>
    </location>
</feature>
<dbReference type="InterPro" id="IPR050256">
    <property type="entry name" value="Glycosyltransferase_2"/>
</dbReference>
<dbReference type="InterPro" id="IPR001173">
    <property type="entry name" value="Glyco_trans_2-like"/>
</dbReference>
<name>A0A6J7DWI4_9ZZZZ</name>
<feature type="transmembrane region" description="Helical" evidence="2">
    <location>
        <begin position="270"/>
        <end position="292"/>
    </location>
</feature>
<organism evidence="4">
    <name type="scientific">freshwater metagenome</name>
    <dbReference type="NCBI Taxonomy" id="449393"/>
    <lineage>
        <taxon>unclassified sequences</taxon>
        <taxon>metagenomes</taxon>
        <taxon>ecological metagenomes</taxon>
    </lineage>
</organism>
<keyword evidence="2" id="KW-0812">Transmembrane</keyword>
<dbReference type="Pfam" id="PF00535">
    <property type="entry name" value="Glycos_transf_2"/>
    <property type="match status" value="1"/>
</dbReference>
<dbReference type="PANTHER" id="PTHR48090">
    <property type="entry name" value="UNDECAPRENYL-PHOSPHATE 4-DEOXY-4-FORMAMIDO-L-ARABINOSE TRANSFERASE-RELATED"/>
    <property type="match status" value="1"/>
</dbReference>
<accession>A0A6J7DWI4</accession>
<dbReference type="AlphaFoldDB" id="A0A6J7DWI4"/>
<keyword evidence="2" id="KW-1133">Transmembrane helix</keyword>
<evidence type="ECO:0000259" key="3">
    <source>
        <dbReference type="Pfam" id="PF00535"/>
    </source>
</evidence>
<sequence length="356" mass="39178">MKLIIQIPCLNEELTLPETLADLPREVDGFASVEWLVIDDGSTDRTVEVARANGVDHIVRLTNNRGLAAGFQAGLDAALKLGADVIVNTDADNQYFGGDIHKLVAPILAGDADMVVGDRQIDSIEHFSPLKKRLQKLGSWVVRQASETGVSDTTSGFRAYNREAAIQLAVVSKFTYTLESIIQAGKLLVAIDDVPIRTNPKTRESRLFPSMSAYVRRNTVSIFRIYAQYEPLRVFMTLAAMLVLAAMVPWGRWFIAWVQHDGAGHVQSLIFGAVLFNAAVVMAALGVIGDLLHGQRMMTQRVFEKVRRIELQLEVPPSHYEPGARPTGHPVTTGARAAPTPEEQRQSTQEQEAVQL</sequence>
<gene>
    <name evidence="4" type="ORF">UFOPK3423_00868</name>
</gene>
<proteinExistence type="predicted"/>
<feature type="compositionally biased region" description="Polar residues" evidence="1">
    <location>
        <begin position="346"/>
        <end position="356"/>
    </location>
</feature>
<evidence type="ECO:0000256" key="1">
    <source>
        <dbReference type="SAM" id="MobiDB-lite"/>
    </source>
</evidence>
<dbReference type="SUPFAM" id="SSF53448">
    <property type="entry name" value="Nucleotide-diphospho-sugar transferases"/>
    <property type="match status" value="1"/>
</dbReference>
<evidence type="ECO:0000256" key="2">
    <source>
        <dbReference type="SAM" id="Phobius"/>
    </source>
</evidence>
<dbReference type="Gene3D" id="3.90.550.10">
    <property type="entry name" value="Spore Coat Polysaccharide Biosynthesis Protein SpsA, Chain A"/>
    <property type="match status" value="1"/>
</dbReference>
<feature type="transmembrane region" description="Helical" evidence="2">
    <location>
        <begin position="232"/>
        <end position="250"/>
    </location>
</feature>
<evidence type="ECO:0000313" key="4">
    <source>
        <dbReference type="EMBL" id="CAB4873355.1"/>
    </source>
</evidence>